<dbReference type="eggNOG" id="ENOG502RFGV">
    <property type="taxonomic scope" value="Eukaryota"/>
</dbReference>
<reference evidence="3" key="5">
    <citation type="submission" date="2018-04" db="UniProtKB">
        <authorList>
            <consortium name="EnsemblFungi"/>
        </authorList>
    </citation>
    <scope>IDENTIFICATION</scope>
    <source>
        <strain evidence="3">R3-111a-1</strain>
    </source>
</reference>
<dbReference type="EMBL" id="GL385396">
    <property type="protein sequence ID" value="EJT78710.1"/>
    <property type="molecule type" value="Genomic_DNA"/>
</dbReference>
<dbReference type="EnsemblFungi" id="EJT78710">
    <property type="protein sequence ID" value="EJT78710"/>
    <property type="gene ID" value="GGTG_03808"/>
</dbReference>
<dbReference type="InterPro" id="IPR056125">
    <property type="entry name" value="DUF7708"/>
</dbReference>
<accession>J3NRA4</accession>
<gene>
    <name evidence="3" type="primary">20344266</name>
    <name evidence="2" type="ORF">GGTG_03808</name>
</gene>
<dbReference type="AlphaFoldDB" id="J3NRA4"/>
<sequence length="579" mass="63327">MDHDTQTSWTGDIHGDTSAIASDAFKAAKTHFEQSSSLSDQEKKLLGGSSSIEDVQQIVASLVTKYESKSDSSKTRRWLQRTSETICHYGAALDVFVQQNPEYVSLVWGTFKLLFSSVVNHGETLKLLAKATSQIATRLPRIKMLSRLYATQHMREAIESLYSAILEFLLTAHSWVGESKLRHIYHSLTRPPKLQYASVLDKIVDCSNNIFELATLGSQVEVRAMHASQAQKLDGILSAQHAAKRERSSHQDGLAQIASRMEISGRNHENKLDLIVSLLGAHSLDLEQLLLKAEAIRSLQTSAQLDTNQQLSGPQLEQILTALSPAFADPEQAYKHHLLLRKRRASGMGTRTSTNPFWLSPTLAQWSSSRGSSLAVIKGAFSSRPAILDFGTSVIQSLSASATPTLWVLPGAGKPASGSGMLTPTDLMKYLTYQALRLSSRARAAAPTEAHMALRHSHFCAAATAEEWFGVFERVISSIPGERVCLVVDMAAVCNELAPGTTPGAFNFIQELHSRMVRSQDDGASRRGKTRVKVVLLVYEASGSGQLPKGVSDFVVPVKVTRSKAPRASRGRLRGGRRC</sequence>
<name>J3NRA4_GAET3</name>
<reference evidence="2" key="3">
    <citation type="submission" date="2010-09" db="EMBL/GenBank/DDBJ databases">
        <title>Annotation of Gaeumannomyces graminis var. tritici R3-111a-1.</title>
        <authorList>
            <consortium name="The Broad Institute Genome Sequencing Platform"/>
            <person name="Ma L.-J."/>
            <person name="Dead R."/>
            <person name="Young S.K."/>
            <person name="Zeng Q."/>
            <person name="Gargeya S."/>
            <person name="Fitzgerald M."/>
            <person name="Haas B."/>
            <person name="Abouelleil A."/>
            <person name="Alvarado L."/>
            <person name="Arachchi H.M."/>
            <person name="Berlin A."/>
            <person name="Brown A."/>
            <person name="Chapman S.B."/>
            <person name="Chen Z."/>
            <person name="Dunbar C."/>
            <person name="Freedman E."/>
            <person name="Gearin G."/>
            <person name="Gellesch M."/>
            <person name="Goldberg J."/>
            <person name="Griggs A."/>
            <person name="Gujja S."/>
            <person name="Heiman D."/>
            <person name="Howarth C."/>
            <person name="Larson L."/>
            <person name="Lui A."/>
            <person name="MacDonald P.J.P."/>
            <person name="Mehta T."/>
            <person name="Montmayeur A."/>
            <person name="Murphy C."/>
            <person name="Neiman D."/>
            <person name="Pearson M."/>
            <person name="Priest M."/>
            <person name="Roberts A."/>
            <person name="Saif S."/>
            <person name="Shea T."/>
            <person name="Shenoy N."/>
            <person name="Sisk P."/>
            <person name="Stolte C."/>
            <person name="Sykes S."/>
            <person name="Yandava C."/>
            <person name="Wortman J."/>
            <person name="Nusbaum C."/>
            <person name="Birren B."/>
        </authorList>
    </citation>
    <scope>NUCLEOTIDE SEQUENCE</scope>
    <source>
        <strain evidence="2">R3-111a-1</strain>
    </source>
</reference>
<dbReference type="RefSeq" id="XP_009219855.1">
    <property type="nucleotide sequence ID" value="XM_009221591.1"/>
</dbReference>
<evidence type="ECO:0000313" key="4">
    <source>
        <dbReference type="Proteomes" id="UP000006039"/>
    </source>
</evidence>
<evidence type="ECO:0000259" key="1">
    <source>
        <dbReference type="Pfam" id="PF24809"/>
    </source>
</evidence>
<evidence type="ECO:0000313" key="3">
    <source>
        <dbReference type="EnsemblFungi" id="EJT78710"/>
    </source>
</evidence>
<organism evidence="2">
    <name type="scientific">Gaeumannomyces tritici (strain R3-111a-1)</name>
    <name type="common">Wheat and barley take-all root rot fungus</name>
    <name type="synonym">Gaeumannomyces graminis var. tritici</name>
    <dbReference type="NCBI Taxonomy" id="644352"/>
    <lineage>
        <taxon>Eukaryota</taxon>
        <taxon>Fungi</taxon>
        <taxon>Dikarya</taxon>
        <taxon>Ascomycota</taxon>
        <taxon>Pezizomycotina</taxon>
        <taxon>Sordariomycetes</taxon>
        <taxon>Sordariomycetidae</taxon>
        <taxon>Magnaporthales</taxon>
        <taxon>Magnaporthaceae</taxon>
        <taxon>Gaeumannomyces</taxon>
    </lineage>
</organism>
<dbReference type="Proteomes" id="UP000006039">
    <property type="component" value="Unassembled WGS sequence"/>
</dbReference>
<proteinExistence type="predicted"/>
<reference evidence="3" key="4">
    <citation type="journal article" date="2015" name="G3 (Bethesda)">
        <title>Genome sequences of three phytopathogenic species of the Magnaporthaceae family of fungi.</title>
        <authorList>
            <person name="Okagaki L.H."/>
            <person name="Nunes C.C."/>
            <person name="Sailsbery J."/>
            <person name="Clay B."/>
            <person name="Brown D."/>
            <person name="John T."/>
            <person name="Oh Y."/>
            <person name="Young N."/>
            <person name="Fitzgerald M."/>
            <person name="Haas B.J."/>
            <person name="Zeng Q."/>
            <person name="Young S."/>
            <person name="Adiconis X."/>
            <person name="Fan L."/>
            <person name="Levin J.Z."/>
            <person name="Mitchell T.K."/>
            <person name="Okubara P.A."/>
            <person name="Farman M.L."/>
            <person name="Kohn L.M."/>
            <person name="Birren B."/>
            <person name="Ma L.-J."/>
            <person name="Dean R.A."/>
        </authorList>
    </citation>
    <scope>NUCLEOTIDE SEQUENCE</scope>
    <source>
        <strain evidence="3">R3-111a-1</strain>
    </source>
</reference>
<evidence type="ECO:0000313" key="2">
    <source>
        <dbReference type="EMBL" id="EJT78710.1"/>
    </source>
</evidence>
<reference evidence="2" key="2">
    <citation type="submission" date="2010-07" db="EMBL/GenBank/DDBJ databases">
        <authorList>
            <consortium name="The Broad Institute Genome Sequencing Platform"/>
            <consortium name="Broad Institute Genome Sequencing Center for Infectious Disease"/>
            <person name="Ma L.-J."/>
            <person name="Dead R."/>
            <person name="Young S."/>
            <person name="Zeng Q."/>
            <person name="Koehrsen M."/>
            <person name="Alvarado L."/>
            <person name="Berlin A."/>
            <person name="Chapman S.B."/>
            <person name="Chen Z."/>
            <person name="Freedman E."/>
            <person name="Gellesch M."/>
            <person name="Goldberg J."/>
            <person name="Griggs A."/>
            <person name="Gujja S."/>
            <person name="Heilman E.R."/>
            <person name="Heiman D."/>
            <person name="Hepburn T."/>
            <person name="Howarth C."/>
            <person name="Jen D."/>
            <person name="Larson L."/>
            <person name="Mehta T."/>
            <person name="Neiman D."/>
            <person name="Pearson M."/>
            <person name="Roberts A."/>
            <person name="Saif S."/>
            <person name="Shea T."/>
            <person name="Shenoy N."/>
            <person name="Sisk P."/>
            <person name="Stolte C."/>
            <person name="Sykes S."/>
            <person name="Walk T."/>
            <person name="White J."/>
            <person name="Yandava C."/>
            <person name="Haas B."/>
            <person name="Nusbaum C."/>
            <person name="Birren B."/>
        </authorList>
    </citation>
    <scope>NUCLEOTIDE SEQUENCE</scope>
    <source>
        <strain evidence="2">R3-111a-1</strain>
    </source>
</reference>
<reference evidence="4" key="1">
    <citation type="submission" date="2010-07" db="EMBL/GenBank/DDBJ databases">
        <title>The genome sequence of Gaeumannomyces graminis var. tritici strain R3-111a-1.</title>
        <authorList>
            <consortium name="The Broad Institute Genome Sequencing Platform"/>
            <person name="Ma L.-J."/>
            <person name="Dead R."/>
            <person name="Young S."/>
            <person name="Zeng Q."/>
            <person name="Koehrsen M."/>
            <person name="Alvarado L."/>
            <person name="Berlin A."/>
            <person name="Chapman S.B."/>
            <person name="Chen Z."/>
            <person name="Freedman E."/>
            <person name="Gellesch M."/>
            <person name="Goldberg J."/>
            <person name="Griggs A."/>
            <person name="Gujja S."/>
            <person name="Heilman E.R."/>
            <person name="Heiman D."/>
            <person name="Hepburn T."/>
            <person name="Howarth C."/>
            <person name="Jen D."/>
            <person name="Larson L."/>
            <person name="Mehta T."/>
            <person name="Neiman D."/>
            <person name="Pearson M."/>
            <person name="Roberts A."/>
            <person name="Saif S."/>
            <person name="Shea T."/>
            <person name="Shenoy N."/>
            <person name="Sisk P."/>
            <person name="Stolte C."/>
            <person name="Sykes S."/>
            <person name="Walk T."/>
            <person name="White J."/>
            <person name="Yandava C."/>
            <person name="Haas B."/>
            <person name="Nusbaum C."/>
            <person name="Birren B."/>
        </authorList>
    </citation>
    <scope>NUCLEOTIDE SEQUENCE [LARGE SCALE GENOMIC DNA]</scope>
    <source>
        <strain evidence="4">R3-111a-1</strain>
    </source>
</reference>
<keyword evidence="4" id="KW-1185">Reference proteome</keyword>
<dbReference type="HOGENOM" id="CLU_035524_0_0_1"/>
<dbReference type="Pfam" id="PF24809">
    <property type="entry name" value="DUF7708"/>
    <property type="match status" value="1"/>
</dbReference>
<dbReference type="VEuPathDB" id="FungiDB:GGTG_03808"/>
<dbReference type="GeneID" id="20344266"/>
<dbReference type="STRING" id="644352.J3NRA4"/>
<dbReference type="OrthoDB" id="61900at2759"/>
<protein>
    <recommendedName>
        <fullName evidence="1">DUF7708 domain-containing protein</fullName>
    </recommendedName>
</protein>
<feature type="domain" description="DUF7708" evidence="1">
    <location>
        <begin position="77"/>
        <end position="221"/>
    </location>
</feature>